<dbReference type="AlphaFoldDB" id="X6NI68"/>
<proteinExistence type="predicted"/>
<name>X6NI68_RETFI</name>
<reference evidence="1 2" key="1">
    <citation type="journal article" date="2013" name="Curr. Biol.">
        <title>The Genome of the Foraminiferan Reticulomyxa filosa.</title>
        <authorList>
            <person name="Glockner G."/>
            <person name="Hulsmann N."/>
            <person name="Schleicher M."/>
            <person name="Noegel A.A."/>
            <person name="Eichinger L."/>
            <person name="Gallinger C."/>
            <person name="Pawlowski J."/>
            <person name="Sierra R."/>
            <person name="Euteneuer U."/>
            <person name="Pillet L."/>
            <person name="Moustafa A."/>
            <person name="Platzer M."/>
            <person name="Groth M."/>
            <person name="Szafranski K."/>
            <person name="Schliwa M."/>
        </authorList>
    </citation>
    <scope>NUCLEOTIDE SEQUENCE [LARGE SCALE GENOMIC DNA]</scope>
</reference>
<evidence type="ECO:0000313" key="2">
    <source>
        <dbReference type="Proteomes" id="UP000023152"/>
    </source>
</evidence>
<protein>
    <submittedName>
        <fullName evidence="1">Uncharacterized protein</fullName>
    </submittedName>
</protein>
<dbReference type="EMBL" id="ASPP01008396">
    <property type="protein sequence ID" value="ETO25608.1"/>
    <property type="molecule type" value="Genomic_DNA"/>
</dbReference>
<sequence>MDIKKKKKKKRCLYILTRGLPSRFEPKLNIPVNYRKKIEDVALPGQFVIDRYVASCDAQNANRNAGIPAFQSVVDFVLNQENTGTFDLGRALLGHKKLESLQLW</sequence>
<feature type="non-terminal residue" evidence="1">
    <location>
        <position position="104"/>
    </location>
</feature>
<keyword evidence="2" id="KW-1185">Reference proteome</keyword>
<gene>
    <name evidence="1" type="ORF">RFI_11530</name>
</gene>
<organism evidence="1 2">
    <name type="scientific">Reticulomyxa filosa</name>
    <dbReference type="NCBI Taxonomy" id="46433"/>
    <lineage>
        <taxon>Eukaryota</taxon>
        <taxon>Sar</taxon>
        <taxon>Rhizaria</taxon>
        <taxon>Retaria</taxon>
        <taxon>Foraminifera</taxon>
        <taxon>Monothalamids</taxon>
        <taxon>Reticulomyxidae</taxon>
        <taxon>Reticulomyxa</taxon>
    </lineage>
</organism>
<accession>X6NI68</accession>
<comment type="caution">
    <text evidence="1">The sequence shown here is derived from an EMBL/GenBank/DDBJ whole genome shotgun (WGS) entry which is preliminary data.</text>
</comment>
<evidence type="ECO:0000313" key="1">
    <source>
        <dbReference type="EMBL" id="ETO25608.1"/>
    </source>
</evidence>
<dbReference type="Proteomes" id="UP000023152">
    <property type="component" value="Unassembled WGS sequence"/>
</dbReference>